<dbReference type="Proteomes" id="UP000500953">
    <property type="component" value="Chromosome"/>
</dbReference>
<sequence length="90" mass="10090">MRIVFHDKAIKAIRHAPGVVRDLERRAEAVKADAEAQGGEYEVYSQRGKAKPWGRWRTSVTRVEIRSKGHHESVTRGALQKALDAGRDNG</sequence>
<organism evidence="2 3">
    <name type="scientific">Nocardia terpenica</name>
    <dbReference type="NCBI Taxonomy" id="455432"/>
    <lineage>
        <taxon>Bacteria</taxon>
        <taxon>Bacillati</taxon>
        <taxon>Actinomycetota</taxon>
        <taxon>Actinomycetes</taxon>
        <taxon>Mycobacteriales</taxon>
        <taxon>Nocardiaceae</taxon>
        <taxon>Nocardia</taxon>
    </lineage>
</organism>
<evidence type="ECO:0000313" key="2">
    <source>
        <dbReference type="EMBL" id="QIS21260.1"/>
    </source>
</evidence>
<proteinExistence type="predicted"/>
<evidence type="ECO:0000256" key="1">
    <source>
        <dbReference type="SAM" id="MobiDB-lite"/>
    </source>
</evidence>
<evidence type="ECO:0000313" key="3">
    <source>
        <dbReference type="Proteomes" id="UP000500953"/>
    </source>
</evidence>
<accession>A0A6G9Z732</accession>
<feature type="region of interest" description="Disordered" evidence="1">
    <location>
        <begin position="68"/>
        <end position="90"/>
    </location>
</feature>
<dbReference type="EMBL" id="CP046173">
    <property type="protein sequence ID" value="QIS21260.1"/>
    <property type="molecule type" value="Genomic_DNA"/>
</dbReference>
<dbReference type="RefSeq" id="WP_167488558.1">
    <property type="nucleotide sequence ID" value="NZ_CP046173.1"/>
</dbReference>
<reference evidence="2 3" key="1">
    <citation type="journal article" date="2019" name="ACS Chem. Biol.">
        <title>Identification and Mobilization of a Cryptic Antibiotic Biosynthesis Gene Locus from a Human-Pathogenic Nocardia Isolate.</title>
        <authorList>
            <person name="Herisse M."/>
            <person name="Ishida K."/>
            <person name="Porter J.L."/>
            <person name="Howden B."/>
            <person name="Hertweck C."/>
            <person name="Stinear T.P."/>
            <person name="Pidot S.J."/>
        </authorList>
    </citation>
    <scope>NUCLEOTIDE SEQUENCE [LARGE SCALE GENOMIC DNA]</scope>
    <source>
        <strain evidence="2 3">AUSMDU00012715</strain>
    </source>
</reference>
<evidence type="ECO:0008006" key="4">
    <source>
        <dbReference type="Google" id="ProtNLM"/>
    </source>
</evidence>
<name>A0A6G9Z732_9NOCA</name>
<gene>
    <name evidence="2" type="ORF">F6W96_25965</name>
</gene>
<dbReference type="AlphaFoldDB" id="A0A6G9Z732"/>
<protein>
    <recommendedName>
        <fullName evidence="4">HK97 gp10 family phage protein</fullName>
    </recommendedName>
</protein>